<accession>A0A0E9RXU5</accession>
<organism evidence="1">
    <name type="scientific">Anguilla anguilla</name>
    <name type="common">European freshwater eel</name>
    <name type="synonym">Muraena anguilla</name>
    <dbReference type="NCBI Taxonomy" id="7936"/>
    <lineage>
        <taxon>Eukaryota</taxon>
        <taxon>Metazoa</taxon>
        <taxon>Chordata</taxon>
        <taxon>Craniata</taxon>
        <taxon>Vertebrata</taxon>
        <taxon>Euteleostomi</taxon>
        <taxon>Actinopterygii</taxon>
        <taxon>Neopterygii</taxon>
        <taxon>Teleostei</taxon>
        <taxon>Anguilliformes</taxon>
        <taxon>Anguillidae</taxon>
        <taxon>Anguilla</taxon>
    </lineage>
</organism>
<evidence type="ECO:0000313" key="1">
    <source>
        <dbReference type="EMBL" id="JAH33702.1"/>
    </source>
</evidence>
<protein>
    <submittedName>
        <fullName evidence="1">Uncharacterized protein</fullName>
    </submittedName>
</protein>
<dbReference type="EMBL" id="GBXM01074875">
    <property type="protein sequence ID" value="JAH33702.1"/>
    <property type="molecule type" value="Transcribed_RNA"/>
</dbReference>
<name>A0A0E9RXU5_ANGAN</name>
<dbReference type="AlphaFoldDB" id="A0A0E9RXU5"/>
<dbReference type="EMBL" id="GBXM01063248">
    <property type="protein sequence ID" value="JAH45329.1"/>
    <property type="molecule type" value="Transcribed_RNA"/>
</dbReference>
<proteinExistence type="predicted"/>
<reference evidence="1" key="2">
    <citation type="journal article" date="2015" name="Fish Shellfish Immunol.">
        <title>Early steps in the European eel (Anguilla anguilla)-Vibrio vulnificus interaction in the gills: Role of the RtxA13 toxin.</title>
        <authorList>
            <person name="Callol A."/>
            <person name="Pajuelo D."/>
            <person name="Ebbesson L."/>
            <person name="Teles M."/>
            <person name="MacKenzie S."/>
            <person name="Amaro C."/>
        </authorList>
    </citation>
    <scope>NUCLEOTIDE SEQUENCE</scope>
</reference>
<reference evidence="1" key="1">
    <citation type="submission" date="2014-11" db="EMBL/GenBank/DDBJ databases">
        <authorList>
            <person name="Amaro Gonzalez C."/>
        </authorList>
    </citation>
    <scope>NUCLEOTIDE SEQUENCE</scope>
</reference>
<sequence length="16" mass="1815">MCSLELQKVCFQDATV</sequence>